<evidence type="ECO:0000259" key="1">
    <source>
        <dbReference type="Pfam" id="PF13577"/>
    </source>
</evidence>
<accession>A0A1H7T7K1</accession>
<dbReference type="InterPro" id="IPR037401">
    <property type="entry name" value="SnoaL-like"/>
</dbReference>
<dbReference type="CDD" id="cd00531">
    <property type="entry name" value="NTF2_like"/>
    <property type="match status" value="1"/>
</dbReference>
<feature type="domain" description="SnoaL-like" evidence="1">
    <location>
        <begin position="7"/>
        <end position="135"/>
    </location>
</feature>
<keyword evidence="3" id="KW-1185">Reference proteome</keyword>
<dbReference type="Proteomes" id="UP000198677">
    <property type="component" value="Unassembled WGS sequence"/>
</dbReference>
<dbReference type="OrthoDB" id="1492465at2"/>
<name>A0A1H7T7K1_9NOCA</name>
<dbReference type="Pfam" id="PF13577">
    <property type="entry name" value="SnoaL_4"/>
    <property type="match status" value="1"/>
</dbReference>
<sequence>MSTQDHTDRLDLADLVGRYAAAVDGRDTAALVALFTPDAEFVQPAALVRRGQSPVVAGAEQIAATVLGAVGHLHSTHHAVGQQVLTVDGDTAAGLVYCQAHHIYRVEDGFRDNSLAIRYRDTYRRVDGRWLVARRELAVDFAEDRPVTVPGA</sequence>
<keyword evidence="2" id="KW-0413">Isomerase</keyword>
<reference evidence="3" key="1">
    <citation type="submission" date="2016-10" db="EMBL/GenBank/DDBJ databases">
        <authorList>
            <person name="Varghese N."/>
            <person name="Submissions S."/>
        </authorList>
    </citation>
    <scope>NUCLEOTIDE SEQUENCE [LARGE SCALE GENOMIC DNA]</scope>
    <source>
        <strain evidence="3">DSM 44675</strain>
    </source>
</reference>
<gene>
    <name evidence="2" type="ORF">SAMN05444583_11520</name>
</gene>
<dbReference type="AlphaFoldDB" id="A0A1H7T7K1"/>
<dbReference type="SUPFAM" id="SSF54427">
    <property type="entry name" value="NTF2-like"/>
    <property type="match status" value="1"/>
</dbReference>
<protein>
    <submittedName>
        <fullName evidence="2">Ketosteroid isomerase homolog</fullName>
    </submittedName>
</protein>
<evidence type="ECO:0000313" key="2">
    <source>
        <dbReference type="EMBL" id="SEL80499.1"/>
    </source>
</evidence>
<dbReference type="GO" id="GO:0016853">
    <property type="term" value="F:isomerase activity"/>
    <property type="evidence" value="ECO:0007669"/>
    <property type="project" value="UniProtKB-KW"/>
</dbReference>
<dbReference type="InterPro" id="IPR032710">
    <property type="entry name" value="NTF2-like_dom_sf"/>
</dbReference>
<evidence type="ECO:0000313" key="3">
    <source>
        <dbReference type="Proteomes" id="UP000198677"/>
    </source>
</evidence>
<dbReference type="EMBL" id="FOAW01000015">
    <property type="protein sequence ID" value="SEL80499.1"/>
    <property type="molecule type" value="Genomic_DNA"/>
</dbReference>
<dbReference type="RefSeq" id="WP_072750637.1">
    <property type="nucleotide sequence ID" value="NZ_FOAW01000015.1"/>
</dbReference>
<organism evidence="2 3">
    <name type="scientific">Rhodococcus maanshanensis</name>
    <dbReference type="NCBI Taxonomy" id="183556"/>
    <lineage>
        <taxon>Bacteria</taxon>
        <taxon>Bacillati</taxon>
        <taxon>Actinomycetota</taxon>
        <taxon>Actinomycetes</taxon>
        <taxon>Mycobacteriales</taxon>
        <taxon>Nocardiaceae</taxon>
        <taxon>Rhodococcus</taxon>
    </lineage>
</organism>
<dbReference type="Gene3D" id="3.10.450.50">
    <property type="match status" value="1"/>
</dbReference>
<proteinExistence type="predicted"/>